<proteinExistence type="predicted"/>
<organism evidence="2 3">
    <name type="scientific">Piscinibacter gummiphilus</name>
    <dbReference type="NCBI Taxonomy" id="946333"/>
    <lineage>
        <taxon>Bacteria</taxon>
        <taxon>Pseudomonadati</taxon>
        <taxon>Pseudomonadota</taxon>
        <taxon>Betaproteobacteria</taxon>
        <taxon>Burkholderiales</taxon>
        <taxon>Sphaerotilaceae</taxon>
        <taxon>Piscinibacter</taxon>
    </lineage>
</organism>
<dbReference type="InterPro" id="IPR027417">
    <property type="entry name" value="P-loop_NTPase"/>
</dbReference>
<feature type="domain" description="Guanylate kinase/L-type calcium channel beta subunit" evidence="1">
    <location>
        <begin position="11"/>
        <end position="183"/>
    </location>
</feature>
<dbReference type="Proteomes" id="UP001303946">
    <property type="component" value="Chromosome"/>
</dbReference>
<evidence type="ECO:0000259" key="1">
    <source>
        <dbReference type="SMART" id="SM00072"/>
    </source>
</evidence>
<gene>
    <name evidence="2" type="ORF">RXV79_00750</name>
</gene>
<keyword evidence="3" id="KW-1185">Reference proteome</keyword>
<dbReference type="SUPFAM" id="SSF52540">
    <property type="entry name" value="P-loop containing nucleoside triphosphate hydrolases"/>
    <property type="match status" value="1"/>
</dbReference>
<protein>
    <submittedName>
        <fullName evidence="2">Phosphonate metabolism protein/1,5-bisphosphokinase (PRPP-forming) PhnN</fullName>
    </submittedName>
</protein>
<dbReference type="Pfam" id="PF00625">
    <property type="entry name" value="Guanylate_kin"/>
    <property type="match status" value="1"/>
</dbReference>
<dbReference type="Gene3D" id="3.40.50.300">
    <property type="entry name" value="P-loop containing nucleotide triphosphate hydrolases"/>
    <property type="match status" value="1"/>
</dbReference>
<name>A0ABZ0CZY7_9BURK</name>
<evidence type="ECO:0000313" key="2">
    <source>
        <dbReference type="EMBL" id="WOB08595.1"/>
    </source>
</evidence>
<sequence length="200" mass="22139">MPLSTRLQLHSRHLLVVVGRSGVGKDAVITAWLRLFAAGHRPHLARRVITRERHPSEDHEPVSVTAFHRLVAERQLAFHWQAHGLHYGVRWSELGALDDGRCVVVNGSRQHLPLLREHAPQARVVEIVLPEALRLERLHGRGRETAHELAARISRSAPDSAADLVIDNSGPLDETVAELHDWWATGASSPAAAVQQAARP</sequence>
<dbReference type="SMART" id="SM00072">
    <property type="entry name" value="GuKc"/>
    <property type="match status" value="1"/>
</dbReference>
<evidence type="ECO:0000313" key="3">
    <source>
        <dbReference type="Proteomes" id="UP001303946"/>
    </source>
</evidence>
<dbReference type="InterPro" id="IPR008145">
    <property type="entry name" value="GK/Ca_channel_bsu"/>
</dbReference>
<dbReference type="EMBL" id="CP136336">
    <property type="protein sequence ID" value="WOB08595.1"/>
    <property type="molecule type" value="Genomic_DNA"/>
</dbReference>
<dbReference type="RefSeq" id="WP_316701384.1">
    <property type="nucleotide sequence ID" value="NZ_CP136336.1"/>
</dbReference>
<reference evidence="2 3" key="1">
    <citation type="submission" date="2023-10" db="EMBL/GenBank/DDBJ databases">
        <title>Bacteria for the degradation of biodegradable plastic PBAT(Polybutylene adipate terephthalate).</title>
        <authorList>
            <person name="Weon H.-Y."/>
            <person name="Yeon J."/>
        </authorList>
    </citation>
    <scope>NUCLEOTIDE SEQUENCE [LARGE SCALE GENOMIC DNA]</scope>
    <source>
        <strain evidence="2 3">SBD 7-3</strain>
    </source>
</reference>
<accession>A0ABZ0CZY7</accession>